<keyword evidence="3" id="KW-1185">Reference proteome</keyword>
<dbReference type="SUPFAM" id="SSF52047">
    <property type="entry name" value="RNI-like"/>
    <property type="match status" value="1"/>
</dbReference>
<feature type="compositionally biased region" description="Polar residues" evidence="1">
    <location>
        <begin position="77"/>
        <end position="90"/>
    </location>
</feature>
<dbReference type="Proteomes" id="UP000030693">
    <property type="component" value="Unassembled WGS sequence"/>
</dbReference>
<evidence type="ECO:0000256" key="1">
    <source>
        <dbReference type="SAM" id="MobiDB-lite"/>
    </source>
</evidence>
<accession>A0A058Z3F0</accession>
<evidence type="ECO:0000313" key="3">
    <source>
        <dbReference type="Proteomes" id="UP000030693"/>
    </source>
</evidence>
<reference evidence="2" key="1">
    <citation type="submission" date="2013-04" db="EMBL/GenBank/DDBJ databases">
        <title>The Genome Sequence of Fonticula alba ATCC 38817.</title>
        <authorList>
            <consortium name="The Broad Institute Genomics Platform"/>
            <person name="Russ C."/>
            <person name="Cuomo C."/>
            <person name="Burger G."/>
            <person name="Gray M.W."/>
            <person name="Holland P.W.H."/>
            <person name="King N."/>
            <person name="Lang F.B.F."/>
            <person name="Roger A.J."/>
            <person name="Ruiz-Trillo I."/>
            <person name="Brown M."/>
            <person name="Walker B."/>
            <person name="Young S."/>
            <person name="Zeng Q."/>
            <person name="Gargeya S."/>
            <person name="Fitzgerald M."/>
            <person name="Haas B."/>
            <person name="Abouelleil A."/>
            <person name="Allen A.W."/>
            <person name="Alvarado L."/>
            <person name="Arachchi H.M."/>
            <person name="Berlin A.M."/>
            <person name="Chapman S.B."/>
            <person name="Gainer-Dewar J."/>
            <person name="Goldberg J."/>
            <person name="Griggs A."/>
            <person name="Gujja S."/>
            <person name="Hansen M."/>
            <person name="Howarth C."/>
            <person name="Imamovic A."/>
            <person name="Ireland A."/>
            <person name="Larimer J."/>
            <person name="McCowan C."/>
            <person name="Murphy C."/>
            <person name="Pearson M."/>
            <person name="Poon T.W."/>
            <person name="Priest M."/>
            <person name="Roberts A."/>
            <person name="Saif S."/>
            <person name="Shea T."/>
            <person name="Sisk P."/>
            <person name="Sykes S."/>
            <person name="Wortman J."/>
            <person name="Nusbaum C."/>
            <person name="Birren B."/>
        </authorList>
    </citation>
    <scope>NUCLEOTIDE SEQUENCE [LARGE SCALE GENOMIC DNA]</scope>
    <source>
        <strain evidence="2">ATCC 38817</strain>
    </source>
</reference>
<dbReference type="RefSeq" id="XP_009497093.1">
    <property type="nucleotide sequence ID" value="XM_009498818.1"/>
</dbReference>
<feature type="region of interest" description="Disordered" evidence="1">
    <location>
        <begin position="1484"/>
        <end position="1516"/>
    </location>
</feature>
<feature type="compositionally biased region" description="Low complexity" evidence="1">
    <location>
        <begin position="353"/>
        <end position="382"/>
    </location>
</feature>
<dbReference type="GeneID" id="20529677"/>
<feature type="region of interest" description="Disordered" evidence="1">
    <location>
        <begin position="353"/>
        <end position="394"/>
    </location>
</feature>
<organism evidence="2">
    <name type="scientific">Fonticula alba</name>
    <name type="common">Slime mold</name>
    <dbReference type="NCBI Taxonomy" id="691883"/>
    <lineage>
        <taxon>Eukaryota</taxon>
        <taxon>Rotosphaerida</taxon>
        <taxon>Fonticulaceae</taxon>
        <taxon>Fonticula</taxon>
    </lineage>
</organism>
<sequence length="1541" mass="165232">MTEETKPSRRAVYRSRDLAPGHPLLFPRDPGPDTGRRRAHGRLGPSFGPGGVTPASVTTAAGVTASAAAAAAGSHRPYSSASDRNPSSGARVSPWVAGGKPGPKQFPSRFPNAGPPPAEGAAGRPMRRSRPPKRSSSQPPIPENFRPIITFTNPSRPGDQVLPGPSFTRPLDETTQYRSRDSPIGLQYDPPRYRYTIPPAPRSGSPSGPMTLSEVPPEARRAVHQAMDDMKAYQQATSPHHRVLNYLEDTHPMLINGQSIYRDAHLPQAFRQAALRAVPNRANPTAPLALENLTPAPLLPNDIVIPPEGSHIKYLHRGQAAAASVARLRFSNRLAHGLGSDLRTAFFGASQPAATGHAAGTRGAARAGPSPTALANNAPPAARVSAPPHLPPARKARLRDLPHTRRAARPLAPFILSPASWVRHLDRVSNLTPAGRAQLLPPPSMPLPTPLAPGPATHGGQRLPPLTPFADTATTLAGLPLRQRLRAATWSAVAATTVALVSPFSLPLTTMAATAAALLSSTASLARMHDPLVPSPASGFGRDTSHVTLNSIWPAPMAAGVGGGDPSLANVRGIAPAQAASSVPGRPGRRVTMQETDKPTMRSDLPAHATALLELLAPFNRLVQSPVSGIRSSARFDRSTGQALVYLPHDRHFDSLLSHVPAPWESRLSHNGALVTLSDTPGPTQEAELLPTTSELPLFSRVSLPSRLSMSVSSSTLSAASALAAMVRRLDQSHSLEEISLSASSLGCLEDSEDVLVTALLRHRMSMKSLSLQDISLSPEGCRRLLTVGQLLSLRLSGKSFESFSFPENDRLRLDQLSLSASSASPELVTRNLDALPASISRLSSLCLEDLDLTQARLSMLFYDLKHANLRSLSIKNCFLDKSAVKSLASGLSSGRVPVSISISCPTSTISSLDMARILLARVPAIHSCSILSHSLGDIPHNQGDLNEILTMPSSLAFLSLNSPHNTPICWARDQNPAQVSFEHMIRTSDRWFDQSALSGSRDSPRFLFAPGPIGRAFHECLFTAMRPTSSDPFAMRMDLDAQLASIDQELGANDAESDAHARLRAVRRVIESRRSLLESTIYSEWFRERRTATSLLSSVYLTLACRPSGLRALTAQQVLALFGDLGLKLPATRLRQMATPPDSAVWSSVSSRRLSAFPENVASSSDLYINGELLANLSVTGLALLTGLPIEVCLLFALRLVHAAVSVPSDLAIQLSERHPHDQKLDQQAALLSALLPPHLQSRSWLPAAGVCGADVKRTRPIPLMNLGAEQLRDWLSGIGDPAAAAALFPSSTAMDEQEEDRQADVSPLPALRLLAYQSLHFDRQHVEERERQVAQLGASLRAAFPGQARYTRLQVASTILEDNPTSGSQEQHVAEGDRSKLALLASVTGLHPATDVLAMEALWPGRTAGHALSSTQPELFDTEPRVAEAIRMAVASEVHRGQLPDWVAGFPMMVKLGAIIDTYRTALAIPPFQYLNPRAQLVHRLPPDDNPETDDNSNEPGPDASPAEAPPLTPAQAALLRFDPEATSSSYTWLEALTE</sequence>
<evidence type="ECO:0000313" key="2">
    <source>
        <dbReference type="EMBL" id="KCV68661.1"/>
    </source>
</evidence>
<dbReference type="EMBL" id="KB932208">
    <property type="protein sequence ID" value="KCV68661.1"/>
    <property type="molecule type" value="Genomic_DNA"/>
</dbReference>
<feature type="region of interest" description="Disordered" evidence="1">
    <location>
        <begin position="1"/>
        <end position="192"/>
    </location>
</feature>
<protein>
    <submittedName>
        <fullName evidence="2">Uncharacterized protein</fullName>
    </submittedName>
</protein>
<feature type="region of interest" description="Disordered" evidence="1">
    <location>
        <begin position="577"/>
        <end position="602"/>
    </location>
</feature>
<feature type="compositionally biased region" description="Low complexity" evidence="1">
    <location>
        <begin position="52"/>
        <end position="74"/>
    </location>
</feature>
<name>A0A058Z3F0_FONAL</name>
<proteinExistence type="predicted"/>
<gene>
    <name evidence="2" type="ORF">H696_04952</name>
</gene>